<protein>
    <submittedName>
        <fullName evidence="2">FLYWCH-type domain-containing protein</fullName>
    </submittedName>
</protein>
<evidence type="ECO:0000313" key="1">
    <source>
        <dbReference type="Proteomes" id="UP000887576"/>
    </source>
</evidence>
<accession>A0AC34R9E9</accession>
<dbReference type="WBParaSite" id="JU765_v2.g4676.t1">
    <property type="protein sequence ID" value="JU765_v2.g4676.t1"/>
    <property type="gene ID" value="JU765_v2.g4676"/>
</dbReference>
<name>A0AC34R9E9_9BILA</name>
<dbReference type="Proteomes" id="UP000887576">
    <property type="component" value="Unplaced"/>
</dbReference>
<sequence length="101" mass="11761">MSRFVDFVPSNKRAKKDGSDSVMAYLEGYLYSEETRKSAVGHRRWKCIKRDRCKARIQTTQEGEVVGDVPDHDHIATFLFFQNLKITYPGKIHDKNFKPKP</sequence>
<organism evidence="1 2">
    <name type="scientific">Panagrolaimus sp. JU765</name>
    <dbReference type="NCBI Taxonomy" id="591449"/>
    <lineage>
        <taxon>Eukaryota</taxon>
        <taxon>Metazoa</taxon>
        <taxon>Ecdysozoa</taxon>
        <taxon>Nematoda</taxon>
        <taxon>Chromadorea</taxon>
        <taxon>Rhabditida</taxon>
        <taxon>Tylenchina</taxon>
        <taxon>Panagrolaimomorpha</taxon>
        <taxon>Panagrolaimoidea</taxon>
        <taxon>Panagrolaimidae</taxon>
        <taxon>Panagrolaimus</taxon>
    </lineage>
</organism>
<reference evidence="2" key="1">
    <citation type="submission" date="2022-11" db="UniProtKB">
        <authorList>
            <consortium name="WormBaseParasite"/>
        </authorList>
    </citation>
    <scope>IDENTIFICATION</scope>
</reference>
<evidence type="ECO:0000313" key="2">
    <source>
        <dbReference type="WBParaSite" id="JU765_v2.g4676.t1"/>
    </source>
</evidence>
<proteinExistence type="predicted"/>